<dbReference type="Proteomes" id="UP000886390">
    <property type="component" value="Unassembled WGS sequence"/>
</dbReference>
<dbReference type="InterPro" id="IPR006311">
    <property type="entry name" value="TAT_signal"/>
</dbReference>
<proteinExistence type="predicted"/>
<sequence>MPQISRRGFLKGAAAISAMPLLGAANENTTHADSKTLKFMHITDSHMDLGDSDSVEAMRLAVEFINSNYPDLDFVLFGGDNFNNNVAGDQDAVEFKNIVDKLTMPYYSVRGNKESSPKGDDEINLAEFQKMFVNGRGLKTSGKDWLLEVKGYNILGLDSCIEHQNNGLYTEETLAFAEKTLKNSKPTVILNHHPYTNYWGGTEEKDIHKYVLNNTYETQQRLFGYNNLLLTLSGHKHIDSHTQINTVDVIVTRGFIRPKDLDMYPMRYVELSGDTINEQLIYTA</sequence>
<gene>
    <name evidence="2" type="ORF">ENJ67_02180</name>
</gene>
<dbReference type="InterPro" id="IPR019546">
    <property type="entry name" value="TAT_signal_bac_arc"/>
</dbReference>
<dbReference type="EMBL" id="DRNH01000113">
    <property type="protein sequence ID" value="HFB53517.1"/>
    <property type="molecule type" value="Genomic_DNA"/>
</dbReference>
<dbReference type="PROSITE" id="PS51318">
    <property type="entry name" value="TAT"/>
    <property type="match status" value="1"/>
</dbReference>
<name>A0A7C3GIS3_9BACT</name>
<keyword evidence="1" id="KW-0500">Molybdenum</keyword>
<dbReference type="InterPro" id="IPR029052">
    <property type="entry name" value="Metallo-depent_PP-like"/>
</dbReference>
<dbReference type="NCBIfam" id="TIGR01409">
    <property type="entry name" value="TAT_signal_seq"/>
    <property type="match status" value="1"/>
</dbReference>
<reference evidence="2" key="1">
    <citation type="journal article" date="2020" name="mSystems">
        <title>Genome- and Community-Level Interaction Insights into Carbon Utilization and Element Cycling Functions of Hydrothermarchaeota in Hydrothermal Sediment.</title>
        <authorList>
            <person name="Zhou Z."/>
            <person name="Liu Y."/>
            <person name="Xu W."/>
            <person name="Pan J."/>
            <person name="Luo Z.H."/>
            <person name="Li M."/>
        </authorList>
    </citation>
    <scope>NUCLEOTIDE SEQUENCE [LARGE SCALE GENOMIC DNA]</scope>
    <source>
        <strain evidence="2">HyVt-507</strain>
    </source>
</reference>
<dbReference type="PANTHER" id="PTHR43143:SF1">
    <property type="entry name" value="SERINE_THREONINE-PROTEIN PHOSPHATASE CPPED1"/>
    <property type="match status" value="1"/>
</dbReference>
<dbReference type="AlphaFoldDB" id="A0A7C3GIS3"/>
<evidence type="ECO:0000313" key="2">
    <source>
        <dbReference type="EMBL" id="HFB53517.1"/>
    </source>
</evidence>
<accession>A0A7C3GIS3</accession>
<protein>
    <submittedName>
        <fullName evidence="2">Twin-arginine translocation signal domain-containing protein</fullName>
    </submittedName>
</protein>
<organism evidence="2">
    <name type="scientific">Sulfurimonas autotrophica</name>
    <dbReference type="NCBI Taxonomy" id="202747"/>
    <lineage>
        <taxon>Bacteria</taxon>
        <taxon>Pseudomonadati</taxon>
        <taxon>Campylobacterota</taxon>
        <taxon>Epsilonproteobacteria</taxon>
        <taxon>Campylobacterales</taxon>
        <taxon>Sulfurimonadaceae</taxon>
        <taxon>Sulfurimonas</taxon>
    </lineage>
</organism>
<dbReference type="Pfam" id="PF10518">
    <property type="entry name" value="TAT_signal"/>
    <property type="match status" value="1"/>
</dbReference>
<dbReference type="PANTHER" id="PTHR43143">
    <property type="entry name" value="METALLOPHOSPHOESTERASE, CALCINEURIN SUPERFAMILY"/>
    <property type="match status" value="1"/>
</dbReference>
<comment type="caution">
    <text evidence="2">The sequence shown here is derived from an EMBL/GenBank/DDBJ whole genome shotgun (WGS) entry which is preliminary data.</text>
</comment>
<dbReference type="SUPFAM" id="SSF56300">
    <property type="entry name" value="Metallo-dependent phosphatases"/>
    <property type="match status" value="1"/>
</dbReference>
<dbReference type="Gene3D" id="3.60.21.10">
    <property type="match status" value="1"/>
</dbReference>
<evidence type="ECO:0000256" key="1">
    <source>
        <dbReference type="ARBA" id="ARBA00022505"/>
    </source>
</evidence>
<dbReference type="InterPro" id="IPR051918">
    <property type="entry name" value="STPP_CPPED1"/>
</dbReference>